<reference evidence="1 3" key="2">
    <citation type="journal article" date="2013" name="Nature">
        <title>Insights into bilaterian evolution from three spiralian genomes.</title>
        <authorList>
            <person name="Simakov O."/>
            <person name="Marletaz F."/>
            <person name="Cho S.J."/>
            <person name="Edsinger-Gonzales E."/>
            <person name="Havlak P."/>
            <person name="Hellsten U."/>
            <person name="Kuo D.H."/>
            <person name="Larsson T."/>
            <person name="Lv J."/>
            <person name="Arendt D."/>
            <person name="Savage R."/>
            <person name="Osoegawa K."/>
            <person name="de Jong P."/>
            <person name="Grimwood J."/>
            <person name="Chapman J.A."/>
            <person name="Shapiro H."/>
            <person name="Aerts A."/>
            <person name="Otillar R.P."/>
            <person name="Terry A.Y."/>
            <person name="Boore J.L."/>
            <person name="Grigoriev I.V."/>
            <person name="Lindberg D.R."/>
            <person name="Seaver E.C."/>
            <person name="Weisblat D.A."/>
            <person name="Putnam N.H."/>
            <person name="Rokhsar D.S."/>
        </authorList>
    </citation>
    <scope>NUCLEOTIDE SEQUENCE</scope>
    <source>
        <strain evidence="1 3">I ESC-2004</strain>
    </source>
</reference>
<dbReference type="EMBL" id="AMQN01010881">
    <property type="status" value="NOT_ANNOTATED_CDS"/>
    <property type="molecule type" value="Genomic_DNA"/>
</dbReference>
<keyword evidence="3" id="KW-1185">Reference proteome</keyword>
<dbReference type="OMA" id="CQCAFRT"/>
<dbReference type="Proteomes" id="UP000014760">
    <property type="component" value="Unassembled WGS sequence"/>
</dbReference>
<dbReference type="EnsemblMetazoa" id="CapteT213139">
    <property type="protein sequence ID" value="CapteP213139"/>
    <property type="gene ID" value="CapteG213139"/>
</dbReference>
<evidence type="ECO:0008006" key="4">
    <source>
        <dbReference type="Google" id="ProtNLM"/>
    </source>
</evidence>
<protein>
    <recommendedName>
        <fullName evidence="4">SWIM-type domain-containing protein</fullName>
    </recommendedName>
</protein>
<dbReference type="InterPro" id="IPR052579">
    <property type="entry name" value="Zinc_finger_SWIM"/>
</dbReference>
<organism evidence="1">
    <name type="scientific">Capitella teleta</name>
    <name type="common">Polychaete worm</name>
    <dbReference type="NCBI Taxonomy" id="283909"/>
    <lineage>
        <taxon>Eukaryota</taxon>
        <taxon>Metazoa</taxon>
        <taxon>Spiralia</taxon>
        <taxon>Lophotrochozoa</taxon>
        <taxon>Annelida</taxon>
        <taxon>Polychaeta</taxon>
        <taxon>Sedentaria</taxon>
        <taxon>Scolecida</taxon>
        <taxon>Capitellidae</taxon>
        <taxon>Capitella</taxon>
    </lineage>
</organism>
<gene>
    <name evidence="1" type="ORF">CAPTEDRAFT_213139</name>
</gene>
<evidence type="ECO:0000313" key="3">
    <source>
        <dbReference type="Proteomes" id="UP000014760"/>
    </source>
</evidence>
<proteinExistence type="predicted"/>
<dbReference type="AlphaFoldDB" id="R7U1H3"/>
<dbReference type="HOGENOM" id="CLU_821949_0_0_1"/>
<evidence type="ECO:0000313" key="2">
    <source>
        <dbReference type="EnsemblMetazoa" id="CapteP213139"/>
    </source>
</evidence>
<sequence>MEVGTLFDDYEQVKSAIQEFQKLNFVQFYKRDSRTIEATLRRSSKKRTYADRLKYTEIACRESLQKLAYARTEEEYNTLYERFVQDAPEKVVTYFNENWHNIRREWVEGLKNDFPNLPTSTNNRESAKSLYAAQLTPYALSFVIRELSLREKVKVDQVDGVWKIEDRALETTPISCNCGFRSAIGLLCRHILKLRDSMGENTFAEELIAERWTRRYYYRNHRSCIAAPTALASTSLTTSRLGHRARVNVAEHERYRTALEVTRELASLLSEIPEREFDAVLSQVSSLCQILRRGNRFSVEEVVSQSVVDAASPTEVESTPVELNAAVIEEVTTVSLSH</sequence>
<dbReference type="STRING" id="283909.R7U1H3"/>
<accession>R7U1H3</accession>
<dbReference type="EMBL" id="KB308552">
    <property type="protein sequence ID" value="ELT97511.1"/>
    <property type="molecule type" value="Genomic_DNA"/>
</dbReference>
<evidence type="ECO:0000313" key="1">
    <source>
        <dbReference type="EMBL" id="ELT97511.1"/>
    </source>
</evidence>
<dbReference type="PANTHER" id="PTHR31569">
    <property type="entry name" value="SWIM-TYPE DOMAIN-CONTAINING PROTEIN"/>
    <property type="match status" value="1"/>
</dbReference>
<name>R7U1H3_CAPTE</name>
<dbReference type="OrthoDB" id="92090at2759"/>
<reference evidence="2" key="3">
    <citation type="submission" date="2015-06" db="UniProtKB">
        <authorList>
            <consortium name="EnsemblMetazoa"/>
        </authorList>
    </citation>
    <scope>IDENTIFICATION</scope>
</reference>
<dbReference type="PANTHER" id="PTHR31569:SF4">
    <property type="entry name" value="SWIM-TYPE DOMAIN-CONTAINING PROTEIN"/>
    <property type="match status" value="1"/>
</dbReference>
<reference evidence="3" key="1">
    <citation type="submission" date="2012-12" db="EMBL/GenBank/DDBJ databases">
        <authorList>
            <person name="Hellsten U."/>
            <person name="Grimwood J."/>
            <person name="Chapman J.A."/>
            <person name="Shapiro H."/>
            <person name="Aerts A."/>
            <person name="Otillar R.P."/>
            <person name="Terry A.Y."/>
            <person name="Boore J.L."/>
            <person name="Simakov O."/>
            <person name="Marletaz F."/>
            <person name="Cho S.-J."/>
            <person name="Edsinger-Gonzales E."/>
            <person name="Havlak P."/>
            <person name="Kuo D.-H."/>
            <person name="Larsson T."/>
            <person name="Lv J."/>
            <person name="Arendt D."/>
            <person name="Savage R."/>
            <person name="Osoegawa K."/>
            <person name="de Jong P."/>
            <person name="Lindberg D.R."/>
            <person name="Seaver E.C."/>
            <person name="Weisblat D.A."/>
            <person name="Putnam N.H."/>
            <person name="Grigoriev I.V."/>
            <person name="Rokhsar D.S."/>
        </authorList>
    </citation>
    <scope>NUCLEOTIDE SEQUENCE</scope>
    <source>
        <strain evidence="3">I ESC-2004</strain>
    </source>
</reference>